<keyword evidence="7 8" id="KW-0924">Ammonia transport</keyword>
<feature type="transmembrane region" description="Helical" evidence="8">
    <location>
        <begin position="452"/>
        <end position="472"/>
    </location>
</feature>
<feature type="transmembrane region" description="Helical" evidence="8">
    <location>
        <begin position="406"/>
        <end position="432"/>
    </location>
</feature>
<dbReference type="PROSITE" id="PS01219">
    <property type="entry name" value="AMMONIUM_TRANSP"/>
    <property type="match status" value="1"/>
</dbReference>
<evidence type="ECO:0000256" key="9">
    <source>
        <dbReference type="SAM" id="MobiDB-lite"/>
    </source>
</evidence>
<evidence type="ECO:0000256" key="2">
    <source>
        <dbReference type="ARBA" id="ARBA00005887"/>
    </source>
</evidence>
<feature type="transmembrane region" description="Helical" evidence="8">
    <location>
        <begin position="118"/>
        <end position="137"/>
    </location>
</feature>
<feature type="transmembrane region" description="Helical" evidence="8">
    <location>
        <begin position="84"/>
        <end position="106"/>
    </location>
</feature>
<dbReference type="NCBIfam" id="TIGR00836">
    <property type="entry name" value="amt"/>
    <property type="match status" value="1"/>
</dbReference>
<feature type="transmembrane region" description="Helical" evidence="8">
    <location>
        <begin position="179"/>
        <end position="200"/>
    </location>
</feature>
<feature type="region of interest" description="Disordered" evidence="9">
    <location>
        <begin position="520"/>
        <end position="560"/>
    </location>
</feature>
<dbReference type="FunFam" id="1.10.3430.10:FF:000003">
    <property type="entry name" value="Ammonium transporter"/>
    <property type="match status" value="1"/>
</dbReference>
<dbReference type="GO" id="GO:0008519">
    <property type="term" value="F:ammonium channel activity"/>
    <property type="evidence" value="ECO:0007669"/>
    <property type="project" value="InterPro"/>
</dbReference>
<keyword evidence="3 8" id="KW-0813">Transport</keyword>
<dbReference type="AlphaFoldDB" id="A0AA39UQE3"/>
<name>A0AA39UQE3_9AGAR</name>
<evidence type="ECO:0000259" key="10">
    <source>
        <dbReference type="Pfam" id="PF00909"/>
    </source>
</evidence>
<protein>
    <recommendedName>
        <fullName evidence="8">Ammonium transporter</fullName>
    </recommendedName>
</protein>
<evidence type="ECO:0000256" key="8">
    <source>
        <dbReference type="RuleBase" id="RU362002"/>
    </source>
</evidence>
<dbReference type="Pfam" id="PF00909">
    <property type="entry name" value="Ammonium_transp"/>
    <property type="match status" value="1"/>
</dbReference>
<dbReference type="SUPFAM" id="SSF111352">
    <property type="entry name" value="Ammonium transporter"/>
    <property type="match status" value="1"/>
</dbReference>
<evidence type="ECO:0000256" key="4">
    <source>
        <dbReference type="ARBA" id="ARBA00022692"/>
    </source>
</evidence>
<dbReference type="InterPro" id="IPR024041">
    <property type="entry name" value="NH4_transpt_AmtB-like_dom"/>
</dbReference>
<evidence type="ECO:0000313" key="12">
    <source>
        <dbReference type="Proteomes" id="UP001175228"/>
    </source>
</evidence>
<dbReference type="Proteomes" id="UP001175228">
    <property type="component" value="Unassembled WGS sequence"/>
</dbReference>
<keyword evidence="6 8" id="KW-0472">Membrane</keyword>
<dbReference type="InterPro" id="IPR029020">
    <property type="entry name" value="Ammonium/urea_transptr"/>
</dbReference>
<comment type="similarity">
    <text evidence="2 8">Belongs to the ammonia transporter channel (TC 1.A.11.2) family.</text>
</comment>
<comment type="subcellular location">
    <subcellularLocation>
        <location evidence="8">Cell membrane</location>
        <topology evidence="8">Multi-pass membrane protein</topology>
    </subcellularLocation>
    <subcellularLocation>
        <location evidence="1">Membrane</location>
        <topology evidence="1">Multi-pass membrane protein</topology>
    </subcellularLocation>
</comment>
<proteinExistence type="inferred from homology"/>
<evidence type="ECO:0000256" key="7">
    <source>
        <dbReference type="ARBA" id="ARBA00023177"/>
    </source>
</evidence>
<dbReference type="InterPro" id="IPR018047">
    <property type="entry name" value="Ammonium_transpt_CS"/>
</dbReference>
<feature type="transmembrane region" description="Helical" evidence="8">
    <location>
        <begin position="314"/>
        <end position="335"/>
    </location>
</feature>
<dbReference type="PANTHER" id="PTHR43029">
    <property type="entry name" value="AMMONIUM TRANSPORTER MEP2"/>
    <property type="match status" value="1"/>
</dbReference>
<evidence type="ECO:0000256" key="5">
    <source>
        <dbReference type="ARBA" id="ARBA00022989"/>
    </source>
</evidence>
<feature type="domain" description="Ammonium transporter AmtB-like" evidence="10">
    <location>
        <begin position="85"/>
        <end position="502"/>
    </location>
</feature>
<evidence type="ECO:0000256" key="6">
    <source>
        <dbReference type="ARBA" id="ARBA00023136"/>
    </source>
</evidence>
<organism evidence="11 12">
    <name type="scientific">Armillaria luteobubalina</name>
    <dbReference type="NCBI Taxonomy" id="153913"/>
    <lineage>
        <taxon>Eukaryota</taxon>
        <taxon>Fungi</taxon>
        <taxon>Dikarya</taxon>
        <taxon>Basidiomycota</taxon>
        <taxon>Agaricomycotina</taxon>
        <taxon>Agaricomycetes</taxon>
        <taxon>Agaricomycetidae</taxon>
        <taxon>Agaricales</taxon>
        <taxon>Marasmiineae</taxon>
        <taxon>Physalacriaceae</taxon>
        <taxon>Armillaria</taxon>
    </lineage>
</organism>
<keyword evidence="5 8" id="KW-1133">Transmembrane helix</keyword>
<dbReference type="GO" id="GO:0005886">
    <property type="term" value="C:plasma membrane"/>
    <property type="evidence" value="ECO:0007669"/>
    <property type="project" value="UniProtKB-SubCell"/>
</dbReference>
<evidence type="ECO:0000256" key="1">
    <source>
        <dbReference type="ARBA" id="ARBA00004141"/>
    </source>
</evidence>
<comment type="caution">
    <text evidence="11">The sequence shown here is derived from an EMBL/GenBank/DDBJ whole genome shotgun (WGS) entry which is preliminary data.</text>
</comment>
<evidence type="ECO:0000313" key="11">
    <source>
        <dbReference type="EMBL" id="KAK0492869.1"/>
    </source>
</evidence>
<evidence type="ECO:0000256" key="3">
    <source>
        <dbReference type="ARBA" id="ARBA00022448"/>
    </source>
</evidence>
<feature type="transmembrane region" description="Helical" evidence="8">
    <location>
        <begin position="287"/>
        <end position="308"/>
    </location>
</feature>
<sequence>MLINQSYELQFQVHDDEKTICFHPLHYAVLPLLNSHNIQHRFCDKITISSSESEPVIVIGDGTSGTLTTTDPNGVVNVYNNGDIAWTLASTALVWIMIPGVGYLYSGLLRRKNALGQMYMSIMVLAVVSFQWFFWGYSLTFSETGSKYIGNLKYFSNPQTEYFALKGVLDAPSMGSTRIPALVFCVYQLMFAAITPMLAVGALAERGRLGPLPIFVFAWSTLVYDPIACWTWSANGWSFIMGGLDFAGGTPVHISSGTAALAISIYLGKRKGWGTERLSYKPHNTSYIILGTALLWFGWFGFNGGSALSANLRAAQACIVTNLAASVGGLTWMLWDHRLEKKWSAVGFCSGAISGLVAITPASGFVGAPAAVLFGVMAGTCCNLATQLKFLFGYDDTLDIFASHGIGGIVGNILTALFAQASVAAFDGITVIPGGWMDHHYIQLGYQLADSVAGVAYSFTMTTIILWVMHFIPGCRLRLGEDVSEEAQAVGMDDYDMGEFAYDYVELEQELTGKDKDALLGVTTGGREPHHHMHQHPSHHDSPGESSSVEERKEVASSVAGAQLRTTLGGFSQMLQAFSDQ</sequence>
<keyword evidence="4 8" id="KW-0812">Transmembrane</keyword>
<feature type="compositionally biased region" description="Basic and acidic residues" evidence="9">
    <location>
        <begin position="538"/>
        <end position="555"/>
    </location>
</feature>
<dbReference type="Gene3D" id="1.10.3430.10">
    <property type="entry name" value="Ammonium transporter AmtB like domains"/>
    <property type="match status" value="1"/>
</dbReference>
<keyword evidence="12" id="KW-1185">Reference proteome</keyword>
<dbReference type="PANTHER" id="PTHR43029:SF10">
    <property type="entry name" value="AMMONIUM TRANSPORTER MEP2"/>
    <property type="match status" value="1"/>
</dbReference>
<accession>A0AA39UQE3</accession>
<feature type="transmembrane region" description="Helical" evidence="8">
    <location>
        <begin position="365"/>
        <end position="385"/>
    </location>
</feature>
<feature type="transmembrane region" description="Helical" evidence="8">
    <location>
        <begin position="246"/>
        <end position="267"/>
    </location>
</feature>
<feature type="transmembrane region" description="Helical" evidence="8">
    <location>
        <begin position="212"/>
        <end position="234"/>
    </location>
</feature>
<dbReference type="EMBL" id="JAUEPU010000027">
    <property type="protein sequence ID" value="KAK0492869.1"/>
    <property type="molecule type" value="Genomic_DNA"/>
</dbReference>
<reference evidence="11" key="1">
    <citation type="submission" date="2023-06" db="EMBL/GenBank/DDBJ databases">
        <authorList>
            <consortium name="Lawrence Berkeley National Laboratory"/>
            <person name="Ahrendt S."/>
            <person name="Sahu N."/>
            <person name="Indic B."/>
            <person name="Wong-Bajracharya J."/>
            <person name="Merenyi Z."/>
            <person name="Ke H.-M."/>
            <person name="Monk M."/>
            <person name="Kocsube S."/>
            <person name="Drula E."/>
            <person name="Lipzen A."/>
            <person name="Balint B."/>
            <person name="Henrissat B."/>
            <person name="Andreopoulos B."/>
            <person name="Martin F.M."/>
            <person name="Harder C.B."/>
            <person name="Rigling D."/>
            <person name="Ford K.L."/>
            <person name="Foster G.D."/>
            <person name="Pangilinan J."/>
            <person name="Papanicolaou A."/>
            <person name="Barry K."/>
            <person name="LaButti K."/>
            <person name="Viragh M."/>
            <person name="Koriabine M."/>
            <person name="Yan M."/>
            <person name="Riley R."/>
            <person name="Champramary S."/>
            <person name="Plett K.L."/>
            <person name="Tsai I.J."/>
            <person name="Slot J."/>
            <person name="Sipos G."/>
            <person name="Plett J."/>
            <person name="Nagy L.G."/>
            <person name="Grigoriev I.V."/>
        </authorList>
    </citation>
    <scope>NUCLEOTIDE SEQUENCE</scope>
    <source>
        <strain evidence="11">HWK02</strain>
    </source>
</reference>
<dbReference type="InterPro" id="IPR001905">
    <property type="entry name" value="Ammonium_transpt"/>
</dbReference>
<feature type="transmembrane region" description="Helical" evidence="8">
    <location>
        <begin position="342"/>
        <end position="359"/>
    </location>
</feature>
<gene>
    <name evidence="11" type="ORF">EDD18DRAFT_1108479</name>
</gene>